<dbReference type="PANTHER" id="PTHR12992">
    <property type="entry name" value="NUDIX HYDROLASE"/>
    <property type="match status" value="1"/>
</dbReference>
<dbReference type="PROSITE" id="PS51462">
    <property type="entry name" value="NUDIX"/>
    <property type="match status" value="1"/>
</dbReference>
<comment type="cofactor">
    <cofactor evidence="2">
        <name>Mg(2+)</name>
        <dbReference type="ChEBI" id="CHEBI:18420"/>
    </cofactor>
</comment>
<dbReference type="OrthoDB" id="9802805at2"/>
<dbReference type="InterPro" id="IPR015797">
    <property type="entry name" value="NUDIX_hydrolase-like_dom_sf"/>
</dbReference>
<evidence type="ECO:0000256" key="3">
    <source>
        <dbReference type="ARBA" id="ARBA00006506"/>
    </source>
</evidence>
<evidence type="ECO:0000256" key="4">
    <source>
        <dbReference type="ARBA" id="ARBA00022723"/>
    </source>
</evidence>
<feature type="domain" description="Nudix hydrolase" evidence="9">
    <location>
        <begin position="43"/>
        <end position="182"/>
    </location>
</feature>
<evidence type="ECO:0000313" key="11">
    <source>
        <dbReference type="Proteomes" id="UP000237752"/>
    </source>
</evidence>
<dbReference type="PANTHER" id="PTHR12992:SF11">
    <property type="entry name" value="MITOCHONDRIAL COENZYME A DIPHOSPHATASE NUDT8"/>
    <property type="match status" value="1"/>
</dbReference>
<dbReference type="Proteomes" id="UP000237752">
    <property type="component" value="Unassembled WGS sequence"/>
</dbReference>
<dbReference type="RefSeq" id="WP_106348065.1">
    <property type="nucleotide sequence ID" value="NZ_PVUE01000003.1"/>
</dbReference>
<comment type="cofactor">
    <cofactor evidence="1">
        <name>Mn(2+)</name>
        <dbReference type="ChEBI" id="CHEBI:29035"/>
    </cofactor>
</comment>
<dbReference type="GO" id="GO:0009132">
    <property type="term" value="P:nucleoside diphosphate metabolic process"/>
    <property type="evidence" value="ECO:0007669"/>
    <property type="project" value="InterPro"/>
</dbReference>
<accession>A0A2T1A3A9</accession>
<comment type="similarity">
    <text evidence="3">Belongs to the Nudix hydrolase family. PCD1 subfamily.</text>
</comment>
<dbReference type="GO" id="GO:0010945">
    <property type="term" value="F:coenzyme A diphosphatase activity"/>
    <property type="evidence" value="ECO:0007669"/>
    <property type="project" value="InterPro"/>
</dbReference>
<evidence type="ECO:0000256" key="6">
    <source>
        <dbReference type="ARBA" id="ARBA00022842"/>
    </source>
</evidence>
<evidence type="ECO:0000256" key="7">
    <source>
        <dbReference type="ARBA" id="ARBA00023211"/>
    </source>
</evidence>
<feature type="region of interest" description="Disordered" evidence="8">
    <location>
        <begin position="1"/>
        <end position="45"/>
    </location>
</feature>
<evidence type="ECO:0000313" key="10">
    <source>
        <dbReference type="EMBL" id="PRZ43092.1"/>
    </source>
</evidence>
<dbReference type="Pfam" id="PF00293">
    <property type="entry name" value="NUDIX"/>
    <property type="match status" value="1"/>
</dbReference>
<dbReference type="EMBL" id="PVUE01000003">
    <property type="protein sequence ID" value="PRZ43092.1"/>
    <property type="molecule type" value="Genomic_DNA"/>
</dbReference>
<keyword evidence="4" id="KW-0479">Metal-binding</keyword>
<evidence type="ECO:0000256" key="8">
    <source>
        <dbReference type="SAM" id="MobiDB-lite"/>
    </source>
</evidence>
<evidence type="ECO:0000256" key="2">
    <source>
        <dbReference type="ARBA" id="ARBA00001946"/>
    </source>
</evidence>
<evidence type="ECO:0000256" key="5">
    <source>
        <dbReference type="ARBA" id="ARBA00022801"/>
    </source>
</evidence>
<dbReference type="InterPro" id="IPR045121">
    <property type="entry name" value="CoAse"/>
</dbReference>
<dbReference type="PROSITE" id="PS01293">
    <property type="entry name" value="NUDIX_COA"/>
    <property type="match status" value="1"/>
</dbReference>
<dbReference type="CDD" id="cd03426">
    <property type="entry name" value="NUDIX_CoAse_Nudt7"/>
    <property type="match status" value="1"/>
</dbReference>
<dbReference type="InterPro" id="IPR000086">
    <property type="entry name" value="NUDIX_hydrolase_dom"/>
</dbReference>
<evidence type="ECO:0000259" key="9">
    <source>
        <dbReference type="PROSITE" id="PS51462"/>
    </source>
</evidence>
<keyword evidence="7" id="KW-0464">Manganese</keyword>
<dbReference type="Gene3D" id="3.90.79.10">
    <property type="entry name" value="Nucleoside Triphosphate Pyrophosphohydrolase"/>
    <property type="match status" value="1"/>
</dbReference>
<dbReference type="SUPFAM" id="SSF55811">
    <property type="entry name" value="Nudix"/>
    <property type="match status" value="1"/>
</dbReference>
<keyword evidence="5" id="KW-0378">Hydrolase</keyword>
<evidence type="ECO:0000256" key="1">
    <source>
        <dbReference type="ARBA" id="ARBA00001936"/>
    </source>
</evidence>
<keyword evidence="6" id="KW-0460">Magnesium</keyword>
<dbReference type="AlphaFoldDB" id="A0A2T1A3A9"/>
<gene>
    <name evidence="10" type="ORF">CLV47_103149</name>
</gene>
<organism evidence="10 11">
    <name type="scientific">Antricoccus suffuscus</name>
    <dbReference type="NCBI Taxonomy" id="1629062"/>
    <lineage>
        <taxon>Bacteria</taxon>
        <taxon>Bacillati</taxon>
        <taxon>Actinomycetota</taxon>
        <taxon>Actinomycetes</taxon>
        <taxon>Geodermatophilales</taxon>
        <taxon>Antricoccaceae</taxon>
        <taxon>Antricoccus</taxon>
    </lineage>
</organism>
<dbReference type="GO" id="GO:0030145">
    <property type="term" value="F:manganese ion binding"/>
    <property type="evidence" value="ECO:0007669"/>
    <property type="project" value="InterPro"/>
</dbReference>
<dbReference type="InterPro" id="IPR000059">
    <property type="entry name" value="NUDIX_hydrolase_NudL_CS"/>
</dbReference>
<comment type="caution">
    <text evidence="10">The sequence shown here is derived from an EMBL/GenBank/DDBJ whole genome shotgun (WGS) entry which is preliminary data.</text>
</comment>
<protein>
    <submittedName>
        <fullName evidence="10">8-oxo-dGTP pyrophosphatase MutT (NUDIX family)</fullName>
    </submittedName>
</protein>
<reference evidence="10 11" key="1">
    <citation type="submission" date="2018-03" db="EMBL/GenBank/DDBJ databases">
        <title>Genomic Encyclopedia of Archaeal and Bacterial Type Strains, Phase II (KMG-II): from individual species to whole genera.</title>
        <authorList>
            <person name="Goeker M."/>
        </authorList>
    </citation>
    <scope>NUCLEOTIDE SEQUENCE [LARGE SCALE GENOMIC DNA]</scope>
    <source>
        <strain evidence="10 11">DSM 100065</strain>
    </source>
</reference>
<proteinExistence type="inferred from homology"/>
<dbReference type="GO" id="GO:0000287">
    <property type="term" value="F:magnesium ion binding"/>
    <property type="evidence" value="ECO:0007669"/>
    <property type="project" value="InterPro"/>
</dbReference>
<feature type="compositionally biased region" description="Basic and acidic residues" evidence="8">
    <location>
        <begin position="24"/>
        <end position="35"/>
    </location>
</feature>
<sequence>MSAPSPLRKPEPERAPDFLAPLVDKLRTSTRDDLMRSGPPETGSREAAVLVLVGESAAGPDVLLTQRSSTMRNHRGQVSFPGGSTDPGDGGSIGTALREAEEEVGLDPTAVHPLSVMPDLYIPRSGFAVVPVLAWADGDYEVHVREPAEVARVERVPISALVDPAHRFTVTHPMGYRGPAFEVDGLFIWGFTAGVLDRLLDLGGFASAWDETTERLLPERYMR</sequence>
<keyword evidence="11" id="KW-1185">Reference proteome</keyword>
<name>A0A2T1A3A9_9ACTN</name>